<sequence length="53" mass="6053">MSLKESQSVIAVFGVSVFVNHLKLKDINGHEEQADERFADSNFHCRQHIDTHS</sequence>
<accession>A0A0E9WX77</accession>
<dbReference type="EMBL" id="GBXM01013480">
    <property type="protein sequence ID" value="JAH95097.1"/>
    <property type="molecule type" value="Transcribed_RNA"/>
</dbReference>
<evidence type="ECO:0000313" key="1">
    <source>
        <dbReference type="EMBL" id="JAH95097.1"/>
    </source>
</evidence>
<organism evidence="1">
    <name type="scientific">Anguilla anguilla</name>
    <name type="common">European freshwater eel</name>
    <name type="synonym">Muraena anguilla</name>
    <dbReference type="NCBI Taxonomy" id="7936"/>
    <lineage>
        <taxon>Eukaryota</taxon>
        <taxon>Metazoa</taxon>
        <taxon>Chordata</taxon>
        <taxon>Craniata</taxon>
        <taxon>Vertebrata</taxon>
        <taxon>Euteleostomi</taxon>
        <taxon>Actinopterygii</taxon>
        <taxon>Neopterygii</taxon>
        <taxon>Teleostei</taxon>
        <taxon>Anguilliformes</taxon>
        <taxon>Anguillidae</taxon>
        <taxon>Anguilla</taxon>
    </lineage>
</organism>
<reference evidence="1" key="1">
    <citation type="submission" date="2014-11" db="EMBL/GenBank/DDBJ databases">
        <authorList>
            <person name="Amaro Gonzalez C."/>
        </authorList>
    </citation>
    <scope>NUCLEOTIDE SEQUENCE</scope>
</reference>
<protein>
    <submittedName>
        <fullName evidence="1">Uncharacterized protein</fullName>
    </submittedName>
</protein>
<proteinExistence type="predicted"/>
<name>A0A0E9WX77_ANGAN</name>
<reference evidence="1" key="2">
    <citation type="journal article" date="2015" name="Fish Shellfish Immunol.">
        <title>Early steps in the European eel (Anguilla anguilla)-Vibrio vulnificus interaction in the gills: Role of the RtxA13 toxin.</title>
        <authorList>
            <person name="Callol A."/>
            <person name="Pajuelo D."/>
            <person name="Ebbesson L."/>
            <person name="Teles M."/>
            <person name="MacKenzie S."/>
            <person name="Amaro C."/>
        </authorList>
    </citation>
    <scope>NUCLEOTIDE SEQUENCE</scope>
</reference>
<dbReference type="AlphaFoldDB" id="A0A0E9WX77"/>